<sequence>MATPDLHPFSSSPGRASALSRPQWPWSPAPHNAAHRSNSSSLSTPIQGISPSPSWDSRRIISPSPGPSHLARHNTGSTMGYAPVVDESTRQWTFLGFEWIVRDLQKLRDHLEGEQPTTHNDDDFDILKQSPMMGDNKFKLEIARTHNEAADPRFLSLYITSLALDFAHSDYELSASMMAGIKCETHQRGARPDWVWEFWENDWSFRQESEVWACSLPSLSTLLDNPRIKETDSFVISVQIHTPLGPLFPSHPSAYYVPKDLLDGLEASLDNPNTGDVRFVCLERLSAGSVGSPRLEDSEEVVSPTSHAPLSPRATARKRIIYAHSDILTKRSDYFAAMLASSFAENQSSHSDRKLFTIVVEDADFETVYWLLKYCYANWLLFKENDDPRLAVEGIGAGWSARWLRTEGGEWDWKTFRKVNQTEDPHDGFSATSGESIHSRSSSAQGPHAPPRPSQPSTPAKASTLTTPSGGTARSASQATMSSSARRPAQVSAPAGSSSSNRPKPSAVPIPPAGQNFPATHYPVSPHAQRPRQAHSADPHVHPTPAPTPASALSMYQVAHRYGMPTLANLALDHMLATLTPHTGFALLLATSAWEEVHGLVENYVVDKWEEVNASAEFERCCQEVSAGEWGPEGGQTMLNLFRRLRSPSMLGYSRA</sequence>
<proteinExistence type="predicted"/>
<organism evidence="3 4">
    <name type="scientific">Cylindrobasidium torrendii FP15055 ss-10</name>
    <dbReference type="NCBI Taxonomy" id="1314674"/>
    <lineage>
        <taxon>Eukaryota</taxon>
        <taxon>Fungi</taxon>
        <taxon>Dikarya</taxon>
        <taxon>Basidiomycota</taxon>
        <taxon>Agaricomycotina</taxon>
        <taxon>Agaricomycetes</taxon>
        <taxon>Agaricomycetidae</taxon>
        <taxon>Agaricales</taxon>
        <taxon>Marasmiineae</taxon>
        <taxon>Physalacriaceae</taxon>
        <taxon>Cylindrobasidium</taxon>
    </lineage>
</organism>
<name>A0A0D7BHT8_9AGAR</name>
<feature type="region of interest" description="Disordered" evidence="1">
    <location>
        <begin position="1"/>
        <end position="75"/>
    </location>
</feature>
<dbReference type="SUPFAM" id="SSF54695">
    <property type="entry name" value="POZ domain"/>
    <property type="match status" value="1"/>
</dbReference>
<accession>A0A0D7BHT8</accession>
<dbReference type="Pfam" id="PF00651">
    <property type="entry name" value="BTB"/>
    <property type="match status" value="1"/>
</dbReference>
<dbReference type="PANTHER" id="PTHR24413">
    <property type="entry name" value="SPECKLE-TYPE POZ PROTEIN"/>
    <property type="match status" value="1"/>
</dbReference>
<dbReference type="PROSITE" id="PS50097">
    <property type="entry name" value="BTB"/>
    <property type="match status" value="1"/>
</dbReference>
<dbReference type="Gene3D" id="3.30.710.10">
    <property type="entry name" value="Potassium Channel Kv1.1, Chain A"/>
    <property type="match status" value="1"/>
</dbReference>
<keyword evidence="4" id="KW-1185">Reference proteome</keyword>
<dbReference type="OrthoDB" id="288590at2759"/>
<reference evidence="3 4" key="1">
    <citation type="journal article" date="2015" name="Fungal Genet. Biol.">
        <title>Evolution of novel wood decay mechanisms in Agaricales revealed by the genome sequences of Fistulina hepatica and Cylindrobasidium torrendii.</title>
        <authorList>
            <person name="Floudas D."/>
            <person name="Held B.W."/>
            <person name="Riley R."/>
            <person name="Nagy L.G."/>
            <person name="Koehler G."/>
            <person name="Ransdell A.S."/>
            <person name="Younus H."/>
            <person name="Chow J."/>
            <person name="Chiniquy J."/>
            <person name="Lipzen A."/>
            <person name="Tritt A."/>
            <person name="Sun H."/>
            <person name="Haridas S."/>
            <person name="LaButti K."/>
            <person name="Ohm R.A."/>
            <person name="Kues U."/>
            <person name="Blanchette R.A."/>
            <person name="Grigoriev I.V."/>
            <person name="Minto R.E."/>
            <person name="Hibbett D.S."/>
        </authorList>
    </citation>
    <scope>NUCLEOTIDE SEQUENCE [LARGE SCALE GENOMIC DNA]</scope>
    <source>
        <strain evidence="3 4">FP15055 ss-10</strain>
    </source>
</reference>
<evidence type="ECO:0000313" key="3">
    <source>
        <dbReference type="EMBL" id="KIY69745.1"/>
    </source>
</evidence>
<dbReference type="CDD" id="cd18186">
    <property type="entry name" value="BTB_POZ_ZBTB_KLHL-like"/>
    <property type="match status" value="1"/>
</dbReference>
<feature type="region of interest" description="Disordered" evidence="1">
    <location>
        <begin position="290"/>
        <end position="310"/>
    </location>
</feature>
<dbReference type="InterPro" id="IPR011333">
    <property type="entry name" value="SKP1/BTB/POZ_sf"/>
</dbReference>
<dbReference type="STRING" id="1314674.A0A0D7BHT8"/>
<protein>
    <recommendedName>
        <fullName evidence="2">BTB domain-containing protein</fullName>
    </recommendedName>
</protein>
<feature type="compositionally biased region" description="Polar residues" evidence="1">
    <location>
        <begin position="457"/>
        <end position="485"/>
    </location>
</feature>
<dbReference type="AlphaFoldDB" id="A0A0D7BHT8"/>
<dbReference type="Proteomes" id="UP000054007">
    <property type="component" value="Unassembled WGS sequence"/>
</dbReference>
<evidence type="ECO:0000256" key="1">
    <source>
        <dbReference type="SAM" id="MobiDB-lite"/>
    </source>
</evidence>
<evidence type="ECO:0000259" key="2">
    <source>
        <dbReference type="PROSITE" id="PS50097"/>
    </source>
</evidence>
<dbReference type="InterPro" id="IPR000210">
    <property type="entry name" value="BTB/POZ_dom"/>
</dbReference>
<evidence type="ECO:0000313" key="4">
    <source>
        <dbReference type="Proteomes" id="UP000054007"/>
    </source>
</evidence>
<feature type="domain" description="BTB" evidence="2">
    <location>
        <begin position="306"/>
        <end position="384"/>
    </location>
</feature>
<dbReference type="SMART" id="SM00225">
    <property type="entry name" value="BTB"/>
    <property type="match status" value="1"/>
</dbReference>
<dbReference type="EMBL" id="KN880479">
    <property type="protein sequence ID" value="KIY69745.1"/>
    <property type="molecule type" value="Genomic_DNA"/>
</dbReference>
<feature type="compositionally biased region" description="Polar residues" evidence="1">
    <location>
        <begin position="430"/>
        <end position="445"/>
    </location>
</feature>
<feature type="region of interest" description="Disordered" evidence="1">
    <location>
        <begin position="422"/>
        <end position="549"/>
    </location>
</feature>
<gene>
    <name evidence="3" type="ORF">CYLTODRAFT_372187</name>
</gene>
<feature type="compositionally biased region" description="Polar residues" evidence="1">
    <location>
        <begin position="35"/>
        <end position="55"/>
    </location>
</feature>